<evidence type="ECO:0000313" key="4">
    <source>
        <dbReference type="Proteomes" id="UP000727907"/>
    </source>
</evidence>
<feature type="chain" id="PRO_5046937638" description="Rap1a immunity protein domain-containing protein" evidence="1">
    <location>
        <begin position="21"/>
        <end position="120"/>
    </location>
</feature>
<evidence type="ECO:0000313" key="3">
    <source>
        <dbReference type="EMBL" id="MBU8874327.1"/>
    </source>
</evidence>
<dbReference type="EMBL" id="JAHOPB010000001">
    <property type="protein sequence ID" value="MBU8874327.1"/>
    <property type="molecule type" value="Genomic_DNA"/>
</dbReference>
<keyword evidence="1" id="KW-0732">Signal</keyword>
<reference evidence="3 4" key="1">
    <citation type="submission" date="2021-06" db="EMBL/GenBank/DDBJ databases">
        <authorList>
            <person name="Lee D.H."/>
        </authorList>
    </citation>
    <scope>NUCLEOTIDE SEQUENCE [LARGE SCALE GENOMIC DNA]</scope>
    <source>
        <strain evidence="3 4">MMS21-HV4-11</strain>
    </source>
</reference>
<gene>
    <name evidence="3" type="ORF">KQ910_11165</name>
</gene>
<sequence>MKMSRVLAILVGLSMASPWAAPGARAQQDTGSANYIMLGCEAFLLDPIPTSRLLLAGVCAGIIDTLQVMKPNICLPGIATRRLLVRGVVSYINTIPARLHENFIELASEALEQTWPCAPK</sequence>
<dbReference type="InterPro" id="IPR041238">
    <property type="entry name" value="Rap1a"/>
</dbReference>
<feature type="domain" description="Rap1a immunity protein" evidence="2">
    <location>
        <begin position="55"/>
        <end position="117"/>
    </location>
</feature>
<dbReference type="Proteomes" id="UP000727907">
    <property type="component" value="Unassembled WGS sequence"/>
</dbReference>
<organism evidence="3 4">
    <name type="scientific">Reyranella humidisoli</name>
    <dbReference type="NCBI Taxonomy" id="2849149"/>
    <lineage>
        <taxon>Bacteria</taxon>
        <taxon>Pseudomonadati</taxon>
        <taxon>Pseudomonadota</taxon>
        <taxon>Alphaproteobacteria</taxon>
        <taxon>Hyphomicrobiales</taxon>
        <taxon>Reyranellaceae</taxon>
        <taxon>Reyranella</taxon>
    </lineage>
</organism>
<comment type="caution">
    <text evidence="3">The sequence shown here is derived from an EMBL/GenBank/DDBJ whole genome shotgun (WGS) entry which is preliminary data.</text>
</comment>
<keyword evidence="4" id="KW-1185">Reference proteome</keyword>
<accession>A0ABS6IIA5</accession>
<dbReference type="RefSeq" id="WP_216959624.1">
    <property type="nucleotide sequence ID" value="NZ_JAHOPB010000001.1"/>
</dbReference>
<evidence type="ECO:0000259" key="2">
    <source>
        <dbReference type="Pfam" id="PF18602"/>
    </source>
</evidence>
<evidence type="ECO:0000256" key="1">
    <source>
        <dbReference type="SAM" id="SignalP"/>
    </source>
</evidence>
<feature type="signal peptide" evidence="1">
    <location>
        <begin position="1"/>
        <end position="20"/>
    </location>
</feature>
<proteinExistence type="predicted"/>
<dbReference type="Pfam" id="PF18602">
    <property type="entry name" value="Rap1a"/>
    <property type="match status" value="1"/>
</dbReference>
<protein>
    <recommendedName>
        <fullName evidence="2">Rap1a immunity protein domain-containing protein</fullName>
    </recommendedName>
</protein>
<name>A0ABS6IIA5_9HYPH</name>